<feature type="compositionally biased region" description="Low complexity" evidence="6">
    <location>
        <begin position="1092"/>
        <end position="1106"/>
    </location>
</feature>
<keyword evidence="5" id="KW-0539">Nucleus</keyword>
<reference evidence="7 8" key="1">
    <citation type="journal article" date="2018" name="Sci. Rep.">
        <title>Genome sequence of the cauliflower mushroom Sparassis crispa (Hanabiratake) and its association with beneficial usage.</title>
        <authorList>
            <person name="Kiyama R."/>
            <person name="Furutani Y."/>
            <person name="Kawaguchi K."/>
            <person name="Nakanishi T."/>
        </authorList>
    </citation>
    <scope>NUCLEOTIDE SEQUENCE [LARGE SCALE GENOMIC DNA]</scope>
</reference>
<feature type="region of interest" description="Disordered" evidence="6">
    <location>
        <begin position="510"/>
        <end position="540"/>
    </location>
</feature>
<dbReference type="SMART" id="SM01401">
    <property type="entry name" value="Sds3"/>
    <property type="match status" value="1"/>
</dbReference>
<name>A0A401H5V2_9APHY</name>
<feature type="compositionally biased region" description="Polar residues" evidence="6">
    <location>
        <begin position="1026"/>
        <end position="1043"/>
    </location>
</feature>
<dbReference type="AlphaFoldDB" id="A0A401H5V2"/>
<evidence type="ECO:0000313" key="8">
    <source>
        <dbReference type="Proteomes" id="UP000287166"/>
    </source>
</evidence>
<feature type="compositionally biased region" description="Pro residues" evidence="6">
    <location>
        <begin position="1177"/>
        <end position="1186"/>
    </location>
</feature>
<feature type="compositionally biased region" description="Basic residues" evidence="6">
    <location>
        <begin position="340"/>
        <end position="354"/>
    </location>
</feature>
<comment type="caution">
    <text evidence="7">The sequence shown here is derived from an EMBL/GenBank/DDBJ whole genome shotgun (WGS) entry which is preliminary data.</text>
</comment>
<feature type="compositionally biased region" description="Polar residues" evidence="6">
    <location>
        <begin position="1125"/>
        <end position="1140"/>
    </location>
</feature>
<evidence type="ECO:0000256" key="5">
    <source>
        <dbReference type="ARBA" id="ARBA00023242"/>
    </source>
</evidence>
<keyword evidence="3" id="KW-0805">Transcription regulation</keyword>
<organism evidence="7 8">
    <name type="scientific">Sparassis crispa</name>
    <dbReference type="NCBI Taxonomy" id="139825"/>
    <lineage>
        <taxon>Eukaryota</taxon>
        <taxon>Fungi</taxon>
        <taxon>Dikarya</taxon>
        <taxon>Basidiomycota</taxon>
        <taxon>Agaricomycotina</taxon>
        <taxon>Agaricomycetes</taxon>
        <taxon>Polyporales</taxon>
        <taxon>Sparassidaceae</taxon>
        <taxon>Sparassis</taxon>
    </lineage>
</organism>
<keyword evidence="8" id="KW-1185">Reference proteome</keyword>
<dbReference type="Proteomes" id="UP000287166">
    <property type="component" value="Unassembled WGS sequence"/>
</dbReference>
<feature type="compositionally biased region" description="Basic residues" evidence="6">
    <location>
        <begin position="861"/>
        <end position="878"/>
    </location>
</feature>
<feature type="compositionally biased region" description="Basic and acidic residues" evidence="6">
    <location>
        <begin position="94"/>
        <end position="103"/>
    </location>
</feature>
<feature type="compositionally biased region" description="Low complexity" evidence="6">
    <location>
        <begin position="61"/>
        <end position="71"/>
    </location>
</feature>
<evidence type="ECO:0008006" key="9">
    <source>
        <dbReference type="Google" id="ProtNLM"/>
    </source>
</evidence>
<dbReference type="GeneID" id="38786721"/>
<comment type="subcellular location">
    <subcellularLocation>
        <location evidence="1">Nucleus</location>
    </subcellularLocation>
</comment>
<accession>A0A401H5V2</accession>
<evidence type="ECO:0000256" key="2">
    <source>
        <dbReference type="ARBA" id="ARBA00022491"/>
    </source>
</evidence>
<feature type="region of interest" description="Disordered" evidence="6">
    <location>
        <begin position="1169"/>
        <end position="1214"/>
    </location>
</feature>
<protein>
    <recommendedName>
        <fullName evidence="9">Sds3-like-domain-containing protein</fullName>
    </recommendedName>
</protein>
<evidence type="ECO:0000256" key="3">
    <source>
        <dbReference type="ARBA" id="ARBA00023015"/>
    </source>
</evidence>
<dbReference type="OrthoDB" id="20886at2759"/>
<feature type="compositionally biased region" description="Low complexity" evidence="6">
    <location>
        <begin position="1002"/>
        <end position="1018"/>
    </location>
</feature>
<evidence type="ECO:0000256" key="6">
    <source>
        <dbReference type="SAM" id="MobiDB-lite"/>
    </source>
</evidence>
<feature type="compositionally biased region" description="Pro residues" evidence="6">
    <location>
        <begin position="1080"/>
        <end position="1091"/>
    </location>
</feature>
<evidence type="ECO:0000313" key="7">
    <source>
        <dbReference type="EMBL" id="GBE89804.1"/>
    </source>
</evidence>
<dbReference type="GO" id="GO:0010468">
    <property type="term" value="P:regulation of gene expression"/>
    <property type="evidence" value="ECO:0007669"/>
    <property type="project" value="UniProtKB-ARBA"/>
</dbReference>
<dbReference type="InterPro" id="IPR013907">
    <property type="entry name" value="Sds3"/>
</dbReference>
<evidence type="ECO:0000256" key="1">
    <source>
        <dbReference type="ARBA" id="ARBA00004123"/>
    </source>
</evidence>
<dbReference type="STRING" id="139825.A0A401H5V2"/>
<feature type="compositionally biased region" description="Pro residues" evidence="6">
    <location>
        <begin position="978"/>
        <end position="988"/>
    </location>
</feature>
<dbReference type="Pfam" id="PF08598">
    <property type="entry name" value="Sds3"/>
    <property type="match status" value="1"/>
</dbReference>
<feature type="compositionally biased region" description="Basic and acidic residues" evidence="6">
    <location>
        <begin position="128"/>
        <end position="142"/>
    </location>
</feature>
<gene>
    <name evidence="7" type="ORF">SCP_1701290</name>
</gene>
<feature type="compositionally biased region" description="Acidic residues" evidence="6">
    <location>
        <begin position="225"/>
        <end position="243"/>
    </location>
</feature>
<feature type="compositionally biased region" description="Low complexity" evidence="6">
    <location>
        <begin position="289"/>
        <end position="309"/>
    </location>
</feature>
<sequence length="1214" mass="131627">MPGTSVSLDSLSSPSLSPPPPDEHQTSTSNSGAACLDMDSGSELSELTEEEQENEGRENGSRTGDSGNSSSRDSRTKRGIVPPPMWEWAKNNKKGGDWRTRLIEEEEEEELPGPAKAMEEEEDEDLDARDRDRDREDGREELPGPAHRRLDRLPTPRTPPYPRPSPDRDGGPAYDSESVADEEEEDDEAEHEATPDAAPELTDDEGEGEGGDEDDSAEKTALPAEGDESEGEDAGAEDVEMQQDAEPATVDSVTPVEAGALMDVDEPSPPIPVAPAGLSIMAGSTVIEPISSSSTSPSGSPSSSRSPSPEAEAEQDAHSEHEPEAEEVLPEAKTPGGRTSRTRKAKARTRAARKAKVEAGDVDMDHTGALDMDEVDGDGVEAEEAEVDSAELELELDLDLQPAHRAEALDVLATIELKFALLRERLYVEKMEGLAWEENLVAEGTHPEMLHLHTELSKRRDKRLELASRRRDYEVSNVTKRRKLDEDAVWSWWQFVRDDLQTEMISETNRKRRRLERERRAMERPQPARRIPSAPIDAPPPPTLREIVKNHPYNSLSSSAPHSHRPRSYASATPLVYPQLTVLSQPEALADCDFLNQHRRAAAGFDPHRPMQMNTVLGSAPHAYEPYNIGMLDSPGTGNRFGPPPLFPHHALPHSQIQGPGITQGFPVHGGRPPHPTFHPSQVLDQDMNSVHAPGSINMQGGSHVQQYPILGGPANLMRRSISPVPVQSLNSGPGLGMSIGISAPPLPPGLSGSKSNGWDLSGHSLFPGGSKEARRPNGDIDGRERERERERYGDSFKLRDREKTEREREFELERERERERERDPDRMYHMQMLQQQQHSVHQHPHQHVHAAPGQASHHQLGPHHHHHHHHHVHHHHPQPSAGPSGHSSPIAGLSTPAMGPVQGQREFETRRPHSGAPPEVIELPVSGSKQSPLMSSLWKGPDDPLSSSADIGRERGRPLGPPAAIMQAKFPGSPRNGPGPPTAPPSIAPSRRGSWSASEESGLARPASASAGPSASGRSRDGSVHRNSTSRVQRPPSTQPPQNLFAGSPRNNGRQLPPPAMSHLNSTAAFTAPLRSPRSNPPLLPPPPQTTPASSSTAHSPSIRPTTPKTESPRAHRHSPSSPGQTKAPSRTASSNAEPNFNAPPGATSSMAPSINIVNMKSSESLSLFPTSSALPNPPLPPPPRLSNGGMSERHSPRLGGSLAPKIVPVDGS</sequence>
<feature type="compositionally biased region" description="Acidic residues" evidence="6">
    <location>
        <begin position="178"/>
        <end position="190"/>
    </location>
</feature>
<evidence type="ECO:0000256" key="4">
    <source>
        <dbReference type="ARBA" id="ARBA00023163"/>
    </source>
</evidence>
<dbReference type="InParanoid" id="A0A401H5V2"/>
<proteinExistence type="predicted"/>
<feature type="region of interest" description="Disordered" evidence="6">
    <location>
        <begin position="747"/>
        <end position="1156"/>
    </location>
</feature>
<feature type="compositionally biased region" description="Low complexity" evidence="6">
    <location>
        <begin position="830"/>
        <end position="840"/>
    </location>
</feature>
<feature type="compositionally biased region" description="Basic and acidic residues" evidence="6">
    <location>
        <begin position="772"/>
        <end position="829"/>
    </location>
</feature>
<keyword evidence="4" id="KW-0804">Transcription</keyword>
<feature type="region of interest" description="Disordered" evidence="6">
    <location>
        <begin position="1"/>
        <end position="359"/>
    </location>
</feature>
<keyword evidence="2" id="KW-0678">Repressor</keyword>
<dbReference type="PANTHER" id="PTHR21964">
    <property type="entry name" value="BREAST CANCER METASTASIS-SUPPRESSOR 1"/>
    <property type="match status" value="1"/>
</dbReference>
<dbReference type="GO" id="GO:0005654">
    <property type="term" value="C:nucleoplasm"/>
    <property type="evidence" value="ECO:0007669"/>
    <property type="project" value="UniProtKB-ARBA"/>
</dbReference>
<feature type="compositionally biased region" description="Acidic residues" evidence="6">
    <location>
        <begin position="201"/>
        <end position="216"/>
    </location>
</feature>
<dbReference type="RefSeq" id="XP_027620717.1">
    <property type="nucleotide sequence ID" value="XM_027764916.1"/>
</dbReference>
<dbReference type="EMBL" id="BFAD01000017">
    <property type="protein sequence ID" value="GBE89804.1"/>
    <property type="molecule type" value="Genomic_DNA"/>
</dbReference>